<evidence type="ECO:0000313" key="1">
    <source>
        <dbReference type="EMBL" id="VAV97640.1"/>
    </source>
</evidence>
<protein>
    <recommendedName>
        <fullName evidence="2">Winged helix-turn-helix domain-containing protein</fullName>
    </recommendedName>
</protein>
<dbReference type="PANTHER" id="PTHR30528">
    <property type="entry name" value="CYTOPLASMIC PROTEIN"/>
    <property type="match status" value="1"/>
</dbReference>
<sequence>MQRVGLVQLDSVNVCVRSHYMPFYSRLGPYDRDGLDAWINTSGELFEYWAHEAAVLPVEQYPLWRWKMDTMEPWRRAKSVLDGHPGLLQDVLAQVRERGPLTVRDLEAPAYRTKAWWGYGPGKIALEVLFANGHLSALRTGNFTRLYDLVERTIPPEIFDDHTVERDEAYRRLLRQAVRHHGIGTVHDIADYFRLHVPTSRAFLADLEREGAIEEVAVPGWKAPVYLDPAVVRPRRIDGAVLLSPFDPMVWYRERAERL</sequence>
<feature type="non-terminal residue" evidence="1">
    <location>
        <position position="259"/>
    </location>
</feature>
<proteinExistence type="predicted"/>
<reference evidence="1" key="1">
    <citation type="submission" date="2018-06" db="EMBL/GenBank/DDBJ databases">
        <authorList>
            <person name="Zhirakovskaya E."/>
        </authorList>
    </citation>
    <scope>NUCLEOTIDE SEQUENCE</scope>
</reference>
<dbReference type="Pfam" id="PF06224">
    <property type="entry name" value="AlkZ-like"/>
    <property type="match status" value="1"/>
</dbReference>
<dbReference type="AlphaFoldDB" id="A0A3B0RVX8"/>
<organism evidence="1">
    <name type="scientific">hydrothermal vent metagenome</name>
    <dbReference type="NCBI Taxonomy" id="652676"/>
    <lineage>
        <taxon>unclassified sequences</taxon>
        <taxon>metagenomes</taxon>
        <taxon>ecological metagenomes</taxon>
    </lineage>
</organism>
<dbReference type="EMBL" id="UOEI01000214">
    <property type="protein sequence ID" value="VAV97640.1"/>
    <property type="molecule type" value="Genomic_DNA"/>
</dbReference>
<evidence type="ECO:0008006" key="2">
    <source>
        <dbReference type="Google" id="ProtNLM"/>
    </source>
</evidence>
<accession>A0A3B0RVX8</accession>
<gene>
    <name evidence="1" type="ORF">MNBD_ACTINO01-1068</name>
</gene>
<dbReference type="PANTHER" id="PTHR30528:SF0">
    <property type="entry name" value="CYTOPLASMIC PROTEIN"/>
    <property type="match status" value="1"/>
</dbReference>
<name>A0A3B0RVX8_9ZZZZ</name>
<dbReference type="InterPro" id="IPR009351">
    <property type="entry name" value="AlkZ-like"/>
</dbReference>